<feature type="compositionally biased region" description="Basic and acidic residues" evidence="7">
    <location>
        <begin position="110"/>
        <end position="135"/>
    </location>
</feature>
<feature type="compositionally biased region" description="Basic and acidic residues" evidence="7">
    <location>
        <begin position="74"/>
        <end position="84"/>
    </location>
</feature>
<keyword evidence="5 6" id="KW-0968">Cytoplasmic vesicle</keyword>
<evidence type="ECO:0000256" key="5">
    <source>
        <dbReference type="ARBA" id="ARBA00023329"/>
    </source>
</evidence>
<evidence type="ECO:0000256" key="3">
    <source>
        <dbReference type="ARBA" id="ARBA00023136"/>
    </source>
</evidence>
<dbReference type="EMBL" id="CABFWN010000003">
    <property type="protein sequence ID" value="VUG18143.1"/>
    <property type="molecule type" value="Genomic_DNA"/>
</dbReference>
<comment type="function">
    <text evidence="6">Clathrin is the major protein of the polyhedral coat of coated pits and vesicles.</text>
</comment>
<comment type="subcellular location">
    <subcellularLocation>
        <location evidence="1 6">Cytoplasmic vesicle membrane</location>
        <topology evidence="1 6">Peripheral membrane protein</topology>
        <orientation evidence="1 6">Cytoplasmic side</orientation>
    </subcellularLocation>
    <subcellularLocation>
        <location evidence="6">Membrane</location>
        <location evidence="6">Coated pit</location>
        <topology evidence="6">Peripheral membrane protein</topology>
        <orientation evidence="6">Cytoplasmic side</orientation>
    </subcellularLocation>
    <text evidence="6">Cytoplasmic face of coated pits and vesicles.</text>
</comment>
<evidence type="ECO:0000256" key="2">
    <source>
        <dbReference type="ARBA" id="ARBA00005263"/>
    </source>
</evidence>
<dbReference type="GO" id="GO:0005198">
    <property type="term" value="F:structural molecule activity"/>
    <property type="evidence" value="ECO:0007669"/>
    <property type="project" value="InterPro"/>
</dbReference>
<dbReference type="GO" id="GO:0032050">
    <property type="term" value="F:clathrin heavy chain binding"/>
    <property type="evidence" value="ECO:0007669"/>
    <property type="project" value="TreeGrafter"/>
</dbReference>
<feature type="region of interest" description="Disordered" evidence="7">
    <location>
        <begin position="1"/>
        <end position="135"/>
    </location>
</feature>
<proteinExistence type="inferred from homology"/>
<dbReference type="InterPro" id="IPR000996">
    <property type="entry name" value="Clathrin_L-chain"/>
</dbReference>
<dbReference type="AlphaFoldDB" id="A0A7D9GZQ1"/>
<dbReference type="GO" id="GO:0030130">
    <property type="term" value="C:clathrin coat of trans-Golgi network vesicle"/>
    <property type="evidence" value="ECO:0007669"/>
    <property type="project" value="InterPro"/>
</dbReference>
<gene>
    <name evidence="8" type="primary">CLC1</name>
    <name evidence="8" type="ORF">DEBR0S3_03378G</name>
</gene>
<reference evidence="8 9" key="1">
    <citation type="submission" date="2019-07" db="EMBL/GenBank/DDBJ databases">
        <authorList>
            <person name="Friedrich A."/>
            <person name="Schacherer J."/>
        </authorList>
    </citation>
    <scope>NUCLEOTIDE SEQUENCE [LARGE SCALE GENOMIC DNA]</scope>
</reference>
<name>A0A7D9GZQ1_DEKBR</name>
<sequence>MADKFPEINDVSVDGTEQPSGDFLSREKAALGDEFATDEDQKIVQEAKEGDDDEFQDFKTQFPAVDSQASETVAADKETEKGEASESDDLNEGTAAVTKKFDSLNMEESEPVKEWKQKKEAEITEKDEADAKKLQGLKEDAQKATDEFYENYNNKKDVLIEQTKKEEKKFLEKRDSFLEKGTVWDHAIELLKLNKNSSSVDDENHRDKTRFKEILLSLKGKETVPGAQGVSEN</sequence>
<dbReference type="PANTHER" id="PTHR10639:SF7">
    <property type="entry name" value="CLATHRIN LIGHT CHAIN"/>
    <property type="match status" value="1"/>
</dbReference>
<dbReference type="GO" id="GO:0030132">
    <property type="term" value="C:clathrin coat of coated pit"/>
    <property type="evidence" value="ECO:0007669"/>
    <property type="project" value="InterPro"/>
</dbReference>
<keyword evidence="4 6" id="KW-0168">Coated pit</keyword>
<evidence type="ECO:0000256" key="1">
    <source>
        <dbReference type="ARBA" id="ARBA00004180"/>
    </source>
</evidence>
<keyword evidence="9" id="KW-1185">Reference proteome</keyword>
<dbReference type="GO" id="GO:0072583">
    <property type="term" value="P:clathrin-dependent endocytosis"/>
    <property type="evidence" value="ECO:0007669"/>
    <property type="project" value="TreeGrafter"/>
</dbReference>
<dbReference type="PANTHER" id="PTHR10639">
    <property type="entry name" value="CLATHRIN LIGHT CHAIN"/>
    <property type="match status" value="1"/>
</dbReference>
<evidence type="ECO:0000256" key="4">
    <source>
        <dbReference type="ARBA" id="ARBA00023176"/>
    </source>
</evidence>
<accession>A0A7D9GZQ1</accession>
<evidence type="ECO:0000256" key="7">
    <source>
        <dbReference type="SAM" id="MobiDB-lite"/>
    </source>
</evidence>
<organism evidence="8 9">
    <name type="scientific">Dekkera bruxellensis</name>
    <name type="common">Brettanomyces custersii</name>
    <dbReference type="NCBI Taxonomy" id="5007"/>
    <lineage>
        <taxon>Eukaryota</taxon>
        <taxon>Fungi</taxon>
        <taxon>Dikarya</taxon>
        <taxon>Ascomycota</taxon>
        <taxon>Saccharomycotina</taxon>
        <taxon>Pichiomycetes</taxon>
        <taxon>Pichiales</taxon>
        <taxon>Pichiaceae</taxon>
        <taxon>Brettanomyces</taxon>
    </lineage>
</organism>
<comment type="similarity">
    <text evidence="2 6">Belongs to the clathrin light chain family.</text>
</comment>
<dbReference type="Proteomes" id="UP000478008">
    <property type="component" value="Unassembled WGS sequence"/>
</dbReference>
<dbReference type="Pfam" id="PF01086">
    <property type="entry name" value="Clathrin_lg_ch"/>
    <property type="match status" value="1"/>
</dbReference>
<protein>
    <recommendedName>
        <fullName evidence="6">Clathrin light chain</fullName>
    </recommendedName>
</protein>
<keyword evidence="3 6" id="KW-0472">Membrane</keyword>
<dbReference type="SMR" id="A0A7D9GZQ1"/>
<dbReference type="GO" id="GO:0006886">
    <property type="term" value="P:intracellular protein transport"/>
    <property type="evidence" value="ECO:0007669"/>
    <property type="project" value="InterPro"/>
</dbReference>
<dbReference type="OMA" id="FYENYNT"/>
<evidence type="ECO:0000313" key="9">
    <source>
        <dbReference type="Proteomes" id="UP000478008"/>
    </source>
</evidence>
<evidence type="ECO:0000256" key="6">
    <source>
        <dbReference type="RuleBase" id="RU363137"/>
    </source>
</evidence>
<evidence type="ECO:0000313" key="8">
    <source>
        <dbReference type="EMBL" id="VUG18143.1"/>
    </source>
</evidence>
<feature type="compositionally biased region" description="Basic and acidic residues" evidence="7">
    <location>
        <begin position="39"/>
        <end position="48"/>
    </location>
</feature>